<feature type="transmembrane region" description="Helical" evidence="1">
    <location>
        <begin position="35"/>
        <end position="57"/>
    </location>
</feature>
<dbReference type="Proteomes" id="UP000297635">
    <property type="component" value="Unassembled WGS sequence"/>
</dbReference>
<evidence type="ECO:0000259" key="2">
    <source>
        <dbReference type="Pfam" id="PF06580"/>
    </source>
</evidence>
<gene>
    <name evidence="3" type="ORF">EZ315_10295</name>
</gene>
<feature type="transmembrane region" description="Helical" evidence="1">
    <location>
        <begin position="106"/>
        <end position="125"/>
    </location>
</feature>
<protein>
    <submittedName>
        <fullName evidence="3">Histidine kinase</fullName>
    </submittedName>
</protein>
<evidence type="ECO:0000313" key="3">
    <source>
        <dbReference type="EMBL" id="TGG36255.1"/>
    </source>
</evidence>
<proteinExistence type="predicted"/>
<keyword evidence="1" id="KW-1133">Transmembrane helix</keyword>
<dbReference type="InterPro" id="IPR010559">
    <property type="entry name" value="Sig_transdc_His_kin_internal"/>
</dbReference>
<dbReference type="EMBL" id="SJSA01000002">
    <property type="protein sequence ID" value="TGG36255.1"/>
    <property type="molecule type" value="Genomic_DNA"/>
</dbReference>
<name>A0A4Z0V401_9BACT</name>
<evidence type="ECO:0000313" key="4">
    <source>
        <dbReference type="Proteomes" id="UP000297635"/>
    </source>
</evidence>
<dbReference type="Gene3D" id="3.30.565.10">
    <property type="entry name" value="Histidine kinase-like ATPase, C-terminal domain"/>
    <property type="match status" value="1"/>
</dbReference>
<keyword evidence="3" id="KW-0418">Kinase</keyword>
<organism evidence="3 4">
    <name type="scientific">Duncaniella freteri</name>
    <dbReference type="NCBI Taxonomy" id="2530391"/>
    <lineage>
        <taxon>Bacteria</taxon>
        <taxon>Pseudomonadati</taxon>
        <taxon>Bacteroidota</taxon>
        <taxon>Bacteroidia</taxon>
        <taxon>Bacteroidales</taxon>
        <taxon>Muribaculaceae</taxon>
        <taxon>Duncaniella</taxon>
    </lineage>
</organism>
<dbReference type="GO" id="GO:0000155">
    <property type="term" value="F:phosphorelay sensor kinase activity"/>
    <property type="evidence" value="ECO:0007669"/>
    <property type="project" value="InterPro"/>
</dbReference>
<dbReference type="InterPro" id="IPR036890">
    <property type="entry name" value="HATPase_C_sf"/>
</dbReference>
<sequence>MDTQTRYVFLFIFVISISFIPFIGIYSIMTGRPENLWWTILVNIPACLLLGICDFLLVKKTQQMVKRNVIRVITDLMVTTIITIVIICGLNLMLMDATSQVLLKSAVPAIPWNWIVTLIIELFFYNERQQKIEREKSHYQFIALRNQINPHFLFNCLNVLSSLAYSDAEKANTFAKRLASVYRYILSTNESQIVDIEDEIAYVNKYIYLEQVRFGDYLSVIIEDVRTTKKGHIIPVSVQQLVENAIKHNICSKEFPLKIEVLIDDIDIKVVNNVQLRKTSYGTGVGLDNIRRQYALHNHHITVSVSDTTFTVSLPIIH</sequence>
<dbReference type="PANTHER" id="PTHR34220:SF7">
    <property type="entry name" value="SENSOR HISTIDINE KINASE YPDA"/>
    <property type="match status" value="1"/>
</dbReference>
<reference evidence="3 4" key="1">
    <citation type="submission" date="2019-02" db="EMBL/GenBank/DDBJ databases">
        <title>Isolation and identification of novel species under the genus Muribaculum.</title>
        <authorList>
            <person name="Miyake S."/>
            <person name="Ding Y."/>
            <person name="Low A."/>
            <person name="Soh M."/>
            <person name="Seedorf H."/>
        </authorList>
    </citation>
    <scope>NUCLEOTIDE SEQUENCE [LARGE SCALE GENOMIC DNA]</scope>
    <source>
        <strain evidence="3 4">TLL-A3</strain>
    </source>
</reference>
<dbReference type="GO" id="GO:0016020">
    <property type="term" value="C:membrane"/>
    <property type="evidence" value="ECO:0007669"/>
    <property type="project" value="InterPro"/>
</dbReference>
<feature type="domain" description="Signal transduction histidine kinase internal region" evidence="2">
    <location>
        <begin position="140"/>
        <end position="217"/>
    </location>
</feature>
<dbReference type="PANTHER" id="PTHR34220">
    <property type="entry name" value="SENSOR HISTIDINE KINASE YPDA"/>
    <property type="match status" value="1"/>
</dbReference>
<dbReference type="InterPro" id="IPR050640">
    <property type="entry name" value="Bact_2-comp_sensor_kinase"/>
</dbReference>
<dbReference type="SUPFAM" id="SSF55874">
    <property type="entry name" value="ATPase domain of HSP90 chaperone/DNA topoisomerase II/histidine kinase"/>
    <property type="match status" value="1"/>
</dbReference>
<keyword evidence="4" id="KW-1185">Reference proteome</keyword>
<dbReference type="RefSeq" id="WP_135471998.1">
    <property type="nucleotide sequence ID" value="NZ_SJSA01000002.1"/>
</dbReference>
<keyword evidence="1" id="KW-0472">Membrane</keyword>
<accession>A0A4Z0V401</accession>
<feature type="transmembrane region" description="Helical" evidence="1">
    <location>
        <begin position="69"/>
        <end position="94"/>
    </location>
</feature>
<keyword evidence="1" id="KW-0812">Transmembrane</keyword>
<dbReference type="GeneID" id="82150175"/>
<keyword evidence="3" id="KW-0808">Transferase</keyword>
<dbReference type="AlphaFoldDB" id="A0A4Z0V401"/>
<comment type="caution">
    <text evidence="3">The sequence shown here is derived from an EMBL/GenBank/DDBJ whole genome shotgun (WGS) entry which is preliminary data.</text>
</comment>
<dbReference type="Pfam" id="PF06580">
    <property type="entry name" value="His_kinase"/>
    <property type="match status" value="1"/>
</dbReference>
<feature type="transmembrane region" description="Helical" evidence="1">
    <location>
        <begin position="7"/>
        <end position="29"/>
    </location>
</feature>
<evidence type="ECO:0000256" key="1">
    <source>
        <dbReference type="SAM" id="Phobius"/>
    </source>
</evidence>